<keyword evidence="2" id="KW-0472">Membrane</keyword>
<organism evidence="3 4">
    <name type="scientific">Acidaminococcus fermentans</name>
    <dbReference type="NCBI Taxonomy" id="905"/>
    <lineage>
        <taxon>Bacteria</taxon>
        <taxon>Bacillati</taxon>
        <taxon>Bacillota</taxon>
        <taxon>Negativicutes</taxon>
        <taxon>Acidaminococcales</taxon>
        <taxon>Acidaminococcaceae</taxon>
        <taxon>Acidaminococcus</taxon>
    </lineage>
</organism>
<dbReference type="OMA" id="REKHEMR"/>
<dbReference type="GeneID" id="78335398"/>
<dbReference type="EMBL" id="FNOP01000010">
    <property type="protein sequence ID" value="SDW99775.1"/>
    <property type="molecule type" value="Genomic_DNA"/>
</dbReference>
<name>A0A1H2Y473_ACIFE</name>
<reference evidence="3 4" key="1">
    <citation type="submission" date="2016-10" db="EMBL/GenBank/DDBJ databases">
        <authorList>
            <person name="Varghese N."/>
            <person name="Submissions S."/>
        </authorList>
    </citation>
    <scope>NUCLEOTIDE SEQUENCE [LARGE SCALE GENOMIC DNA]</scope>
    <source>
        <strain evidence="3 4">WCC6</strain>
    </source>
</reference>
<comment type="caution">
    <text evidence="3">The sequence shown here is derived from an EMBL/GenBank/DDBJ whole genome shotgun (WGS) entry which is preliminary data.</text>
</comment>
<feature type="compositionally biased region" description="Basic and acidic residues" evidence="1">
    <location>
        <begin position="64"/>
        <end position="123"/>
    </location>
</feature>
<proteinExistence type="predicted"/>
<evidence type="ECO:0000256" key="1">
    <source>
        <dbReference type="SAM" id="MobiDB-lite"/>
    </source>
</evidence>
<feature type="compositionally biased region" description="Basic residues" evidence="1">
    <location>
        <begin position="131"/>
        <end position="141"/>
    </location>
</feature>
<accession>A0A1H2Y473</accession>
<keyword evidence="2" id="KW-1133">Transmembrane helix</keyword>
<evidence type="ECO:0000313" key="4">
    <source>
        <dbReference type="Proteomes" id="UP000182379"/>
    </source>
</evidence>
<gene>
    <name evidence="3" type="ORF">SAMN05216495_11043</name>
</gene>
<protein>
    <submittedName>
        <fullName evidence="3">Uncharacterized protein</fullName>
    </submittedName>
</protein>
<feature type="transmembrane region" description="Helical" evidence="2">
    <location>
        <begin position="31"/>
        <end position="49"/>
    </location>
</feature>
<evidence type="ECO:0000313" key="3">
    <source>
        <dbReference type="EMBL" id="SDW99775.1"/>
    </source>
</evidence>
<evidence type="ECO:0000256" key="2">
    <source>
        <dbReference type="SAM" id="Phobius"/>
    </source>
</evidence>
<sequence>MSNMIVLVLCCLVTWVIYLDSHSIGMKHKNLWVLGTFLLLPLAVPLYLIRRAQFLHQHQLTPRQKLEARAREASRKRREKAEREKQQWEQEQRQKAQADPEKTAREKAERYREKHEMRLRLDEQLSSQQQRHARKWGIHRE</sequence>
<dbReference type="AlphaFoldDB" id="A0A1H2Y473"/>
<dbReference type="Proteomes" id="UP000182379">
    <property type="component" value="Unassembled WGS sequence"/>
</dbReference>
<dbReference type="RefSeq" id="WP_012939047.1">
    <property type="nucleotide sequence ID" value="NZ_CALAKB010000002.1"/>
</dbReference>
<feature type="region of interest" description="Disordered" evidence="1">
    <location>
        <begin position="60"/>
        <end position="141"/>
    </location>
</feature>
<keyword evidence="2" id="KW-0812">Transmembrane</keyword>